<dbReference type="GO" id="GO:0046872">
    <property type="term" value="F:metal ion binding"/>
    <property type="evidence" value="ECO:0007669"/>
    <property type="project" value="UniProtKB-KW"/>
</dbReference>
<evidence type="ECO:0000256" key="4">
    <source>
        <dbReference type="ARBA" id="ARBA00022617"/>
    </source>
</evidence>
<feature type="transmembrane region" description="Helical" evidence="14">
    <location>
        <begin position="194"/>
        <end position="219"/>
    </location>
</feature>
<dbReference type="Pfam" id="PF02665">
    <property type="entry name" value="Nitrate_red_gam"/>
    <property type="match status" value="1"/>
</dbReference>
<keyword evidence="3" id="KW-1003">Cell membrane</keyword>
<evidence type="ECO:0000259" key="15">
    <source>
        <dbReference type="Pfam" id="PF02665"/>
    </source>
</evidence>
<feature type="transmembrane region" description="Helical" evidence="14">
    <location>
        <begin position="12"/>
        <end position="33"/>
    </location>
</feature>
<name>F4EZC3_SELS3</name>
<feature type="transmembrane region" description="Helical" evidence="14">
    <location>
        <begin position="88"/>
        <end position="113"/>
    </location>
</feature>
<keyword evidence="6" id="KW-0479">Metal-binding</keyword>
<dbReference type="KEGG" id="ssg:Selsp_0713"/>
<evidence type="ECO:0000256" key="6">
    <source>
        <dbReference type="ARBA" id="ARBA00022723"/>
    </source>
</evidence>
<dbReference type="EMBL" id="CP002637">
    <property type="protein sequence ID" value="AEB99680.1"/>
    <property type="molecule type" value="Genomic_DNA"/>
</dbReference>
<feature type="binding site" description="axial binding residue" evidence="13">
    <location>
        <position position="192"/>
    </location>
    <ligand>
        <name>heme b</name>
        <dbReference type="ChEBI" id="CHEBI:60344"/>
        <label>1</label>
    </ligand>
    <ligandPart>
        <name>Fe</name>
        <dbReference type="ChEBI" id="CHEBI:18248"/>
    </ligandPart>
</feature>
<protein>
    <submittedName>
        <fullName evidence="16">Respiratory nitrate reductase, gamma subunit</fullName>
        <ecNumber evidence="16">1.7.99.4</ecNumber>
    </submittedName>
</protein>
<dbReference type="FunFam" id="1.20.950.20:FF:000001">
    <property type="entry name" value="Respiratory nitrate reductase subunit gamma"/>
    <property type="match status" value="1"/>
</dbReference>
<dbReference type="InterPro" id="IPR051936">
    <property type="entry name" value="Heme-iron_electron_transfer"/>
</dbReference>
<reference evidence="16 17" key="1">
    <citation type="submission" date="2011-04" db="EMBL/GenBank/DDBJ databases">
        <title>The complete genome of Selenomonas sputigena DSM 20758.</title>
        <authorList>
            <consortium name="US DOE Joint Genome Institute (JGI-PGF)"/>
            <person name="Lucas S."/>
            <person name="Copeland A."/>
            <person name="Lapidus A."/>
            <person name="Bruce D."/>
            <person name="Goodwin L."/>
            <person name="Pitluck S."/>
            <person name="Peters L."/>
            <person name="Kyrpides N."/>
            <person name="Mavromatis K."/>
            <person name="Ivanova N."/>
            <person name="Ovchinnikova G."/>
            <person name="Teshima H."/>
            <person name="Detter J.C."/>
            <person name="Tapia R."/>
            <person name="Han C."/>
            <person name="Land M."/>
            <person name="Hauser L."/>
            <person name="Markowitz V."/>
            <person name="Cheng J.-F."/>
            <person name="Hugenholtz P."/>
            <person name="Woyke T."/>
            <person name="Wu D."/>
            <person name="Gronow S."/>
            <person name="Wellnitz S."/>
            <person name="Schneider S."/>
            <person name="Klenk H.-P."/>
            <person name="Eisen J.A."/>
        </authorList>
    </citation>
    <scope>NUCLEOTIDE SEQUENCE [LARGE SCALE GENOMIC DNA]</scope>
    <source>
        <strain evidence="17">ATCC 35185 / DSM 20758 / VPI D19B-28</strain>
    </source>
</reference>
<dbReference type="AlphaFoldDB" id="F4EZC3"/>
<keyword evidence="5 14" id="KW-0812">Transmembrane</keyword>
<dbReference type="InterPro" id="IPR036197">
    <property type="entry name" value="NarG-like_sf"/>
</dbReference>
<evidence type="ECO:0000256" key="7">
    <source>
        <dbReference type="ARBA" id="ARBA00022982"/>
    </source>
</evidence>
<dbReference type="GO" id="GO:0008940">
    <property type="term" value="F:nitrate reductase activity"/>
    <property type="evidence" value="ECO:0007669"/>
    <property type="project" value="InterPro"/>
</dbReference>
<dbReference type="GO" id="GO:0020037">
    <property type="term" value="F:heme binding"/>
    <property type="evidence" value="ECO:0007669"/>
    <property type="project" value="TreeGrafter"/>
</dbReference>
<feature type="transmembrane region" description="Helical" evidence="14">
    <location>
        <begin position="133"/>
        <end position="159"/>
    </location>
</feature>
<feature type="binding site" description="axial binding residue" evidence="13">
    <location>
        <position position="69"/>
    </location>
    <ligand>
        <name>heme b</name>
        <dbReference type="ChEBI" id="CHEBI:60344"/>
        <label>1</label>
    </ligand>
    <ligandPart>
        <name>Fe</name>
        <dbReference type="ChEBI" id="CHEBI:18248"/>
    </ligandPart>
</feature>
<dbReference type="GO" id="GO:0019645">
    <property type="term" value="P:anaerobic electron transport chain"/>
    <property type="evidence" value="ECO:0007669"/>
    <property type="project" value="TreeGrafter"/>
</dbReference>
<evidence type="ECO:0000256" key="1">
    <source>
        <dbReference type="ARBA" id="ARBA00004651"/>
    </source>
</evidence>
<dbReference type="GO" id="GO:0009325">
    <property type="term" value="C:nitrate reductase complex"/>
    <property type="evidence" value="ECO:0007669"/>
    <property type="project" value="InterPro"/>
</dbReference>
<dbReference type="GO" id="GO:0005886">
    <property type="term" value="C:plasma membrane"/>
    <property type="evidence" value="ECO:0007669"/>
    <property type="project" value="UniProtKB-SubCell"/>
</dbReference>
<evidence type="ECO:0000256" key="8">
    <source>
        <dbReference type="ARBA" id="ARBA00022989"/>
    </source>
</evidence>
<keyword evidence="11" id="KW-0534">Nitrate assimilation</keyword>
<dbReference type="Proteomes" id="UP000011124">
    <property type="component" value="Chromosome"/>
</dbReference>
<sequence length="233" mass="26218">MGRGCSMNEFFWGVLPYIAFTVLIGGTIARYVLMERGWTTKSSEFLSKNDLKIAGPMFHLGLFMALGGHIIGVLIPKVCTEAAGINEHLYHIIALAGGIPAGILFFFGFLLLLKRRFLGKDYMQVNTSCMDRWLYLVLFLAILTGCAGTLSNALGGFAFDYRATISPWFRSLLAFSPDVSLMEGVPFVFRAHMLLWMVTAILFPFTRLVHCLSFPFLYLTRSPIVYRRKESRS</sequence>
<organism evidence="16 17">
    <name type="scientific">Selenomonas sputigena (strain ATCC 35185 / DSM 20758 / CCUG 44933 / VPI D19B-28)</name>
    <dbReference type="NCBI Taxonomy" id="546271"/>
    <lineage>
        <taxon>Bacteria</taxon>
        <taxon>Bacillati</taxon>
        <taxon>Bacillota</taxon>
        <taxon>Negativicutes</taxon>
        <taxon>Selenomonadales</taxon>
        <taxon>Selenomonadaceae</taxon>
        <taxon>Selenomonas</taxon>
    </lineage>
</organism>
<feature type="domain" description="NarG-like" evidence="15">
    <location>
        <begin position="8"/>
        <end position="229"/>
    </location>
</feature>
<evidence type="ECO:0000256" key="10">
    <source>
        <dbReference type="ARBA" id="ARBA00023004"/>
    </source>
</evidence>
<accession>F4EZC3</accession>
<keyword evidence="10 13" id="KW-0408">Iron</keyword>
<evidence type="ECO:0000256" key="12">
    <source>
        <dbReference type="ARBA" id="ARBA00023136"/>
    </source>
</evidence>
<dbReference type="PANTHER" id="PTHR30598">
    <property type="entry name" value="NITRATE REDUCTASE PRIVATE CHAPERONE, REDOX ENZYME MATURATION PROTEIN REMP FAMILY"/>
    <property type="match status" value="1"/>
</dbReference>
<evidence type="ECO:0000256" key="5">
    <source>
        <dbReference type="ARBA" id="ARBA00022692"/>
    </source>
</evidence>
<keyword evidence="12 14" id="KW-0472">Membrane</keyword>
<dbReference type="Gene3D" id="1.20.950.20">
    <property type="entry name" value="Transmembrane di-heme cytochromes, Chain C"/>
    <property type="match status" value="1"/>
</dbReference>
<keyword evidence="7" id="KW-0249">Electron transport</keyword>
<keyword evidence="4 13" id="KW-0349">Heme</keyword>
<feature type="binding site" description="axial binding residue" evidence="13">
    <location>
        <position position="59"/>
    </location>
    <ligand>
        <name>heme b</name>
        <dbReference type="ChEBI" id="CHEBI:60344"/>
        <label>1</label>
    </ligand>
    <ligandPart>
        <name>Fe</name>
        <dbReference type="ChEBI" id="CHEBI:18248"/>
    </ligandPart>
</feature>
<dbReference type="EC" id="1.7.99.4" evidence="16"/>
<evidence type="ECO:0000256" key="3">
    <source>
        <dbReference type="ARBA" id="ARBA00022475"/>
    </source>
</evidence>
<keyword evidence="2" id="KW-0813">Transport</keyword>
<evidence type="ECO:0000313" key="16">
    <source>
        <dbReference type="EMBL" id="AEB99680.1"/>
    </source>
</evidence>
<dbReference type="SUPFAM" id="SSF103501">
    <property type="entry name" value="Respiratory nitrate reductase 1 gamma chain"/>
    <property type="match status" value="1"/>
</dbReference>
<evidence type="ECO:0000256" key="9">
    <source>
        <dbReference type="ARBA" id="ARBA00023002"/>
    </source>
</evidence>
<gene>
    <name evidence="16" type="ordered locus">Selsp_0713</name>
</gene>
<keyword evidence="17" id="KW-1185">Reference proteome</keyword>
<dbReference type="InterPro" id="IPR003816">
    <property type="entry name" value="Nitrate_red_gam"/>
</dbReference>
<evidence type="ECO:0000313" key="17">
    <source>
        <dbReference type="Proteomes" id="UP000011124"/>
    </source>
</evidence>
<dbReference type="NCBIfam" id="TIGR00351">
    <property type="entry name" value="narI"/>
    <property type="match status" value="1"/>
</dbReference>
<evidence type="ECO:0000256" key="2">
    <source>
        <dbReference type="ARBA" id="ARBA00022448"/>
    </source>
</evidence>
<evidence type="ECO:0000256" key="11">
    <source>
        <dbReference type="ARBA" id="ARBA00023063"/>
    </source>
</evidence>
<keyword evidence="9 16" id="KW-0560">Oxidoreductase</keyword>
<evidence type="ECO:0000256" key="14">
    <source>
        <dbReference type="SAM" id="Phobius"/>
    </source>
</evidence>
<dbReference type="PANTHER" id="PTHR30598:SF3">
    <property type="entry name" value="RESPIRATORY NITRATE REDUCTASE 1 GAMMA CHAIN"/>
    <property type="match status" value="1"/>
</dbReference>
<keyword evidence="8 14" id="KW-1133">Transmembrane helix</keyword>
<dbReference type="InterPro" id="IPR023234">
    <property type="entry name" value="NarG-like_domain"/>
</dbReference>
<proteinExistence type="predicted"/>
<feature type="binding site" description="axial binding residue" evidence="13">
    <location>
        <position position="210"/>
    </location>
    <ligand>
        <name>heme b</name>
        <dbReference type="ChEBI" id="CHEBI:60344"/>
        <label>1</label>
    </ligand>
    <ligandPart>
        <name>Fe</name>
        <dbReference type="ChEBI" id="CHEBI:18248"/>
    </ligandPart>
</feature>
<dbReference type="HOGENOM" id="CLU_092378_0_0_9"/>
<evidence type="ECO:0000256" key="13">
    <source>
        <dbReference type="PIRSR" id="PIRSR603816-1"/>
    </source>
</evidence>
<feature type="transmembrane region" description="Helical" evidence="14">
    <location>
        <begin position="53"/>
        <end position="76"/>
    </location>
</feature>
<comment type="subcellular location">
    <subcellularLocation>
        <location evidence="1">Cell membrane</location>
        <topology evidence="1">Multi-pass membrane protein</topology>
    </subcellularLocation>
</comment>
<dbReference type="GO" id="GO:0042128">
    <property type="term" value="P:nitrate assimilation"/>
    <property type="evidence" value="ECO:0007669"/>
    <property type="project" value="UniProtKB-KW"/>
</dbReference>
<dbReference type="GO" id="GO:0009055">
    <property type="term" value="F:electron transfer activity"/>
    <property type="evidence" value="ECO:0007669"/>
    <property type="project" value="TreeGrafter"/>
</dbReference>